<evidence type="ECO:0000313" key="7">
    <source>
        <dbReference type="EMBL" id="KAJ4474281.1"/>
    </source>
</evidence>
<evidence type="ECO:0000313" key="8">
    <source>
        <dbReference type="Proteomes" id="UP001150266"/>
    </source>
</evidence>
<keyword evidence="1" id="KW-0479">Metal-binding</keyword>
<keyword evidence="3" id="KW-0862">Zinc</keyword>
<dbReference type="InterPro" id="IPR017907">
    <property type="entry name" value="Znf_RING_CS"/>
</dbReference>
<evidence type="ECO:0000256" key="3">
    <source>
        <dbReference type="ARBA" id="ARBA00022833"/>
    </source>
</evidence>
<feature type="domain" description="RING-type" evidence="6">
    <location>
        <begin position="10"/>
        <end position="50"/>
    </location>
</feature>
<keyword evidence="2 4" id="KW-0863">Zinc-finger</keyword>
<dbReference type="OrthoDB" id="6105938at2759"/>
<dbReference type="SMART" id="SM00184">
    <property type="entry name" value="RING"/>
    <property type="match status" value="1"/>
</dbReference>
<protein>
    <recommendedName>
        <fullName evidence="6">RING-type domain-containing protein</fullName>
    </recommendedName>
</protein>
<keyword evidence="5" id="KW-0175">Coiled coil</keyword>
<sequence>MFSLGPGSVCDVCLESFGADLKAPCSISCGHVFCADCLHHITRQTCPLCRVAFDPRSIVRLHVDLDSVKTASAGSGNASDCSSAEQEARSLHERIAAVANAGTTEANLRSLISECKSFLSSQPRNLFQDLRVSLRMIAYLCEVKSTLRSQNQAVDSFREQLEGSRAEYDELQVRLLELDGARKDAVIARRKVEAEKKEVQATAVQRELELTQKVSEMQNKYIDLLDKRYLTQDSILFPNVF</sequence>
<keyword evidence="8" id="KW-1185">Reference proteome</keyword>
<feature type="coiled-coil region" evidence="5">
    <location>
        <begin position="147"/>
        <end position="198"/>
    </location>
</feature>
<dbReference type="InterPro" id="IPR013083">
    <property type="entry name" value="Znf_RING/FYVE/PHD"/>
</dbReference>
<dbReference type="SUPFAM" id="SSF57850">
    <property type="entry name" value="RING/U-box"/>
    <property type="match status" value="1"/>
</dbReference>
<dbReference type="EMBL" id="JAOTPV010000016">
    <property type="protein sequence ID" value="KAJ4474281.1"/>
    <property type="molecule type" value="Genomic_DNA"/>
</dbReference>
<evidence type="ECO:0000256" key="5">
    <source>
        <dbReference type="SAM" id="Coils"/>
    </source>
</evidence>
<dbReference type="GO" id="GO:0008270">
    <property type="term" value="F:zinc ion binding"/>
    <property type="evidence" value="ECO:0007669"/>
    <property type="project" value="UniProtKB-KW"/>
</dbReference>
<organism evidence="7 8">
    <name type="scientific">Lentinula aciculospora</name>
    <dbReference type="NCBI Taxonomy" id="153920"/>
    <lineage>
        <taxon>Eukaryota</taxon>
        <taxon>Fungi</taxon>
        <taxon>Dikarya</taxon>
        <taxon>Basidiomycota</taxon>
        <taxon>Agaricomycotina</taxon>
        <taxon>Agaricomycetes</taxon>
        <taxon>Agaricomycetidae</taxon>
        <taxon>Agaricales</taxon>
        <taxon>Marasmiineae</taxon>
        <taxon>Omphalotaceae</taxon>
        <taxon>Lentinula</taxon>
    </lineage>
</organism>
<evidence type="ECO:0000259" key="6">
    <source>
        <dbReference type="PROSITE" id="PS50089"/>
    </source>
</evidence>
<comment type="caution">
    <text evidence="7">The sequence shown here is derived from an EMBL/GenBank/DDBJ whole genome shotgun (WGS) entry which is preliminary data.</text>
</comment>
<evidence type="ECO:0000256" key="2">
    <source>
        <dbReference type="ARBA" id="ARBA00022771"/>
    </source>
</evidence>
<dbReference type="Pfam" id="PF14634">
    <property type="entry name" value="zf-RING_5"/>
    <property type="match status" value="1"/>
</dbReference>
<evidence type="ECO:0000256" key="4">
    <source>
        <dbReference type="PROSITE-ProRule" id="PRU00175"/>
    </source>
</evidence>
<dbReference type="PROSITE" id="PS00518">
    <property type="entry name" value="ZF_RING_1"/>
    <property type="match status" value="1"/>
</dbReference>
<name>A0A9W9A4J8_9AGAR</name>
<dbReference type="AlphaFoldDB" id="A0A9W9A4J8"/>
<accession>A0A9W9A4J8</accession>
<dbReference type="PROSITE" id="PS50089">
    <property type="entry name" value="ZF_RING_2"/>
    <property type="match status" value="1"/>
</dbReference>
<dbReference type="InterPro" id="IPR001841">
    <property type="entry name" value="Znf_RING"/>
</dbReference>
<dbReference type="Gene3D" id="3.30.40.10">
    <property type="entry name" value="Zinc/RING finger domain, C3HC4 (zinc finger)"/>
    <property type="match status" value="1"/>
</dbReference>
<reference evidence="7" key="1">
    <citation type="submission" date="2022-08" db="EMBL/GenBank/DDBJ databases">
        <title>A Global Phylogenomic Analysis of the Shiitake Genus Lentinula.</title>
        <authorList>
            <consortium name="DOE Joint Genome Institute"/>
            <person name="Sierra-Patev S."/>
            <person name="Min B."/>
            <person name="Naranjo-Ortiz M."/>
            <person name="Looney B."/>
            <person name="Konkel Z."/>
            <person name="Slot J.C."/>
            <person name="Sakamoto Y."/>
            <person name="Steenwyk J.L."/>
            <person name="Rokas A."/>
            <person name="Carro J."/>
            <person name="Camarero S."/>
            <person name="Ferreira P."/>
            <person name="Molpeceres G."/>
            <person name="Ruiz-Duenas F.J."/>
            <person name="Serrano A."/>
            <person name="Henrissat B."/>
            <person name="Drula E."/>
            <person name="Hughes K.W."/>
            <person name="Mata J.L."/>
            <person name="Ishikawa N.K."/>
            <person name="Vargas-Isla R."/>
            <person name="Ushijima S."/>
            <person name="Smith C.A."/>
            <person name="Ahrendt S."/>
            <person name="Andreopoulos W."/>
            <person name="He G."/>
            <person name="Labutti K."/>
            <person name="Lipzen A."/>
            <person name="Ng V."/>
            <person name="Riley R."/>
            <person name="Sandor L."/>
            <person name="Barry K."/>
            <person name="Martinez A.T."/>
            <person name="Xiao Y."/>
            <person name="Gibbons J.G."/>
            <person name="Terashima K."/>
            <person name="Grigoriev I.V."/>
            <person name="Hibbett D.S."/>
        </authorList>
    </citation>
    <scope>NUCLEOTIDE SEQUENCE</scope>
    <source>
        <strain evidence="7">JLM2183</strain>
    </source>
</reference>
<evidence type="ECO:0000256" key="1">
    <source>
        <dbReference type="ARBA" id="ARBA00022723"/>
    </source>
</evidence>
<gene>
    <name evidence="7" type="ORF">J3R30DRAFT_653547</name>
</gene>
<proteinExistence type="predicted"/>
<dbReference type="Proteomes" id="UP001150266">
    <property type="component" value="Unassembled WGS sequence"/>
</dbReference>